<dbReference type="Proteomes" id="UP000247746">
    <property type="component" value="Unassembled WGS sequence"/>
</dbReference>
<accession>A0A2V4UYV5</accession>
<reference evidence="1 2" key="1">
    <citation type="submission" date="2018-06" db="EMBL/GenBank/DDBJ databases">
        <title>Genomic Encyclopedia of Type Strains, Phase III (KMG-III): the genomes of soil and plant-associated and newly described type strains.</title>
        <authorList>
            <person name="Whitman W."/>
        </authorList>
    </citation>
    <scope>NUCLEOTIDE SEQUENCE [LARGE SCALE GENOMIC DNA]</scope>
    <source>
        <strain evidence="1 2">CECT 5889</strain>
    </source>
</reference>
<dbReference type="AlphaFoldDB" id="A0A2V4UYV5"/>
<gene>
    <name evidence="1" type="ORF">DFP82_105116</name>
</gene>
<evidence type="ECO:0000313" key="2">
    <source>
        <dbReference type="Proteomes" id="UP000247746"/>
    </source>
</evidence>
<organism evidence="1 2">
    <name type="scientific">Psychrobacter fozii</name>
    <dbReference type="NCBI Taxonomy" id="198480"/>
    <lineage>
        <taxon>Bacteria</taxon>
        <taxon>Pseudomonadati</taxon>
        <taxon>Pseudomonadota</taxon>
        <taxon>Gammaproteobacteria</taxon>
        <taxon>Moraxellales</taxon>
        <taxon>Moraxellaceae</taxon>
        <taxon>Psychrobacter</taxon>
    </lineage>
</organism>
<name>A0A2V4UYV5_9GAMM</name>
<protein>
    <submittedName>
        <fullName evidence="1">Uncharacterized protein</fullName>
    </submittedName>
</protein>
<sequence>MVAAMSSYLNADKTYLTLTPAGIFEAFSQGEPTEEQLSLQDLLSYAQTLLAADWLERYSDEWLQNFIEQGWIEKLSLLLPAPNLPLDQFLPYVVASLSGKRRAAIGSDEGFCLARIGYTQEEADMLSVAAADFSGFMLRQKQRGWAVESQAISFFQQVDLLIPETSFVFLWIDGSGYVLIIDGEPLTNSRAFVELVWALKTSGLRFLN</sequence>
<evidence type="ECO:0000313" key="1">
    <source>
        <dbReference type="EMBL" id="PYE38962.1"/>
    </source>
</evidence>
<keyword evidence="2" id="KW-1185">Reference proteome</keyword>
<dbReference type="EMBL" id="QJSU01000005">
    <property type="protein sequence ID" value="PYE38962.1"/>
    <property type="molecule type" value="Genomic_DNA"/>
</dbReference>
<comment type="caution">
    <text evidence="1">The sequence shown here is derived from an EMBL/GenBank/DDBJ whole genome shotgun (WGS) entry which is preliminary data.</text>
</comment>
<proteinExistence type="predicted"/>